<name>A0AAV4U8S5_9ARAC</name>
<keyword evidence="2" id="KW-1185">Reference proteome</keyword>
<proteinExistence type="predicted"/>
<comment type="caution">
    <text evidence="1">The sequence shown here is derived from an EMBL/GenBank/DDBJ whole genome shotgun (WGS) entry which is preliminary data.</text>
</comment>
<dbReference type="Proteomes" id="UP001054837">
    <property type="component" value="Unassembled WGS sequence"/>
</dbReference>
<evidence type="ECO:0000313" key="2">
    <source>
        <dbReference type="Proteomes" id="UP001054837"/>
    </source>
</evidence>
<reference evidence="1 2" key="1">
    <citation type="submission" date="2021-06" db="EMBL/GenBank/DDBJ databases">
        <title>Caerostris darwini draft genome.</title>
        <authorList>
            <person name="Kono N."/>
            <person name="Arakawa K."/>
        </authorList>
    </citation>
    <scope>NUCLEOTIDE SEQUENCE [LARGE SCALE GENOMIC DNA]</scope>
</reference>
<gene>
    <name evidence="1" type="ORF">CDAR_605221</name>
</gene>
<dbReference type="AlphaFoldDB" id="A0AAV4U8S5"/>
<accession>A0AAV4U8S5</accession>
<protein>
    <submittedName>
        <fullName evidence="1">Uncharacterized protein</fullName>
    </submittedName>
</protein>
<organism evidence="1 2">
    <name type="scientific">Caerostris darwini</name>
    <dbReference type="NCBI Taxonomy" id="1538125"/>
    <lineage>
        <taxon>Eukaryota</taxon>
        <taxon>Metazoa</taxon>
        <taxon>Ecdysozoa</taxon>
        <taxon>Arthropoda</taxon>
        <taxon>Chelicerata</taxon>
        <taxon>Arachnida</taxon>
        <taxon>Araneae</taxon>
        <taxon>Araneomorphae</taxon>
        <taxon>Entelegynae</taxon>
        <taxon>Araneoidea</taxon>
        <taxon>Araneidae</taxon>
        <taxon>Caerostris</taxon>
    </lineage>
</organism>
<dbReference type="EMBL" id="BPLQ01010882">
    <property type="protein sequence ID" value="GIY54144.1"/>
    <property type="molecule type" value="Genomic_DNA"/>
</dbReference>
<sequence>MDSTPIPHCGNCQLRDSIPIQFDHLKSRPRTSRKGVRKLNPPRVHNEADDGCDFHLQLKLACRSRVHKSLWMALLLKDCRMNEWCLL</sequence>
<evidence type="ECO:0000313" key="1">
    <source>
        <dbReference type="EMBL" id="GIY54144.1"/>
    </source>
</evidence>